<evidence type="ECO:0000313" key="2">
    <source>
        <dbReference type="Proteomes" id="UP000199306"/>
    </source>
</evidence>
<sequence length="34" mass="4082">MIQKANVTEIFTETNLQEIGEIYYKIVIKWCFSK</sequence>
<name>A0A1I5VBG3_9BACT</name>
<evidence type="ECO:0000313" key="1">
    <source>
        <dbReference type="EMBL" id="SFQ04904.1"/>
    </source>
</evidence>
<keyword evidence="2" id="KW-1185">Reference proteome</keyword>
<dbReference type="Proteomes" id="UP000199306">
    <property type="component" value="Unassembled WGS sequence"/>
</dbReference>
<gene>
    <name evidence="1" type="ORF">SAMN04515674_10927</name>
</gene>
<dbReference type="AlphaFoldDB" id="A0A1I5VBG3"/>
<protein>
    <submittedName>
        <fullName evidence="1">Uncharacterized protein</fullName>
    </submittedName>
</protein>
<reference evidence="1 2" key="1">
    <citation type="submission" date="2016-10" db="EMBL/GenBank/DDBJ databases">
        <authorList>
            <person name="de Groot N.N."/>
        </authorList>
    </citation>
    <scope>NUCLEOTIDE SEQUENCE [LARGE SCALE GENOMIC DNA]</scope>
    <source>
        <strain evidence="2">E92,LMG 26720,CCM 7988</strain>
    </source>
</reference>
<dbReference type="EMBL" id="FOXH01000009">
    <property type="protein sequence ID" value="SFQ04904.1"/>
    <property type="molecule type" value="Genomic_DNA"/>
</dbReference>
<organism evidence="1 2">
    <name type="scientific">Pseudarcicella hirudinis</name>
    <dbReference type="NCBI Taxonomy" id="1079859"/>
    <lineage>
        <taxon>Bacteria</taxon>
        <taxon>Pseudomonadati</taxon>
        <taxon>Bacteroidota</taxon>
        <taxon>Cytophagia</taxon>
        <taxon>Cytophagales</taxon>
        <taxon>Flectobacillaceae</taxon>
        <taxon>Pseudarcicella</taxon>
    </lineage>
</organism>
<proteinExistence type="predicted"/>
<accession>A0A1I5VBG3</accession>